<dbReference type="GO" id="GO:0005634">
    <property type="term" value="C:nucleus"/>
    <property type="evidence" value="ECO:0007669"/>
    <property type="project" value="InterPro"/>
</dbReference>
<dbReference type="GO" id="GO:0008270">
    <property type="term" value="F:zinc ion binding"/>
    <property type="evidence" value="ECO:0007669"/>
    <property type="project" value="InterPro"/>
</dbReference>
<dbReference type="SUPFAM" id="SSF82199">
    <property type="entry name" value="SET domain"/>
    <property type="match status" value="1"/>
</dbReference>
<feature type="domain" description="Pre-SET" evidence="9">
    <location>
        <begin position="80"/>
        <end position="147"/>
    </location>
</feature>
<dbReference type="GO" id="GO:0005694">
    <property type="term" value="C:chromosome"/>
    <property type="evidence" value="ECO:0007669"/>
    <property type="project" value="UniProtKB-SubCell"/>
</dbReference>
<dbReference type="GO" id="GO:0032259">
    <property type="term" value="P:methylation"/>
    <property type="evidence" value="ECO:0007669"/>
    <property type="project" value="UniProtKB-KW"/>
</dbReference>
<dbReference type="Proteomes" id="UP000887567">
    <property type="component" value="Unplaced"/>
</dbReference>
<evidence type="ECO:0000256" key="7">
    <source>
        <dbReference type="ARBA" id="ARBA00022833"/>
    </source>
</evidence>
<keyword evidence="3" id="KW-0489">Methyltransferase</keyword>
<evidence type="ECO:0000256" key="6">
    <source>
        <dbReference type="ARBA" id="ARBA00022723"/>
    </source>
</evidence>
<dbReference type="RefSeq" id="XP_020895020.1">
    <property type="nucleotide sequence ID" value="XM_021039361.2"/>
</dbReference>
<feature type="domain" description="SET" evidence="8">
    <location>
        <begin position="150"/>
        <end position="273"/>
    </location>
</feature>
<sequence>MTALLISGLSLTQESQQFFIIMYKQIQVCKEIKDISNGKEKIAIPLKLNTDNDQQPNVFEYIKSCIGGPGVNLPKEPFYEGCKCGDICNPSICPCIAQYGPAYEWKNDILTIKDSFFEKYGLSQPVIECNSQCSCSHSCSNRLVQNGIMMNLEVFSASNKGWGLQTLQDIKKGQFVCEYAGEIISLKEAKRRTQQKQGDHNYIIVIKEHIKHGQTLCTHVDPVYYGNAGRFINHSCDPLLVMIPVRIDSLIPVLALFAVKDIAMYTELTFDYSGGGEVMQQNSSSPGIKKKCSCGSVNCAGYLPFDSTLF</sequence>
<dbReference type="PROSITE" id="PS50868">
    <property type="entry name" value="POST_SET"/>
    <property type="match status" value="1"/>
</dbReference>
<dbReference type="EnsemblMetazoa" id="XM_021039361.2">
    <property type="protein sequence ID" value="XP_020895020.1"/>
    <property type="gene ID" value="LOC110234021"/>
</dbReference>
<dbReference type="Gene3D" id="2.170.270.10">
    <property type="entry name" value="SET domain"/>
    <property type="match status" value="1"/>
</dbReference>
<evidence type="ECO:0000313" key="11">
    <source>
        <dbReference type="EnsemblMetazoa" id="XP_020895020.1"/>
    </source>
</evidence>
<evidence type="ECO:0000259" key="9">
    <source>
        <dbReference type="PROSITE" id="PS50867"/>
    </source>
</evidence>
<dbReference type="PANTHER" id="PTHR46223:SF3">
    <property type="entry name" value="HISTONE-LYSINE N-METHYLTRANSFERASE SET-23"/>
    <property type="match status" value="1"/>
</dbReference>
<dbReference type="InterPro" id="IPR001214">
    <property type="entry name" value="SET_dom"/>
</dbReference>
<keyword evidence="6" id="KW-0479">Metal-binding</keyword>
<evidence type="ECO:0000259" key="10">
    <source>
        <dbReference type="PROSITE" id="PS50868"/>
    </source>
</evidence>
<feature type="domain" description="Post-SET" evidence="10">
    <location>
        <begin position="288"/>
        <end position="304"/>
    </location>
</feature>
<comment type="subcellular location">
    <subcellularLocation>
        <location evidence="1">Chromosome</location>
    </subcellularLocation>
</comment>
<keyword evidence="7" id="KW-0862">Zinc</keyword>
<dbReference type="PANTHER" id="PTHR46223">
    <property type="entry name" value="HISTONE-LYSINE N-METHYLTRANSFERASE SUV39H"/>
    <property type="match status" value="1"/>
</dbReference>
<dbReference type="Pfam" id="PF00856">
    <property type="entry name" value="SET"/>
    <property type="match status" value="1"/>
</dbReference>
<dbReference type="InterPro" id="IPR007728">
    <property type="entry name" value="Pre-SET_dom"/>
</dbReference>
<dbReference type="KEGG" id="epa:110234021"/>
<dbReference type="OMA" id="QNGPLNC"/>
<dbReference type="GO" id="GO:0042054">
    <property type="term" value="F:histone methyltransferase activity"/>
    <property type="evidence" value="ECO:0007669"/>
    <property type="project" value="InterPro"/>
</dbReference>
<evidence type="ECO:0000313" key="12">
    <source>
        <dbReference type="Proteomes" id="UP000887567"/>
    </source>
</evidence>
<name>A0A913WW37_EXADI</name>
<dbReference type="SMART" id="SM00317">
    <property type="entry name" value="SET"/>
    <property type="match status" value="1"/>
</dbReference>
<dbReference type="InterPro" id="IPR003616">
    <property type="entry name" value="Post-SET_dom"/>
</dbReference>
<organism evidence="11 12">
    <name type="scientific">Exaiptasia diaphana</name>
    <name type="common">Tropical sea anemone</name>
    <name type="synonym">Aiptasia pulchella</name>
    <dbReference type="NCBI Taxonomy" id="2652724"/>
    <lineage>
        <taxon>Eukaryota</taxon>
        <taxon>Metazoa</taxon>
        <taxon>Cnidaria</taxon>
        <taxon>Anthozoa</taxon>
        <taxon>Hexacorallia</taxon>
        <taxon>Actiniaria</taxon>
        <taxon>Aiptasiidae</taxon>
        <taxon>Exaiptasia</taxon>
    </lineage>
</organism>
<dbReference type="PROSITE" id="PS50867">
    <property type="entry name" value="PRE_SET"/>
    <property type="match status" value="1"/>
</dbReference>
<evidence type="ECO:0000256" key="2">
    <source>
        <dbReference type="ARBA" id="ARBA00022454"/>
    </source>
</evidence>
<evidence type="ECO:0000256" key="5">
    <source>
        <dbReference type="ARBA" id="ARBA00022691"/>
    </source>
</evidence>
<proteinExistence type="predicted"/>
<dbReference type="AlphaFoldDB" id="A0A913WW37"/>
<evidence type="ECO:0000256" key="3">
    <source>
        <dbReference type="ARBA" id="ARBA00022603"/>
    </source>
</evidence>
<dbReference type="InterPro" id="IPR050973">
    <property type="entry name" value="H3K9_Histone-Lys_N-MTase"/>
</dbReference>
<dbReference type="GeneID" id="110234021"/>
<evidence type="ECO:0008006" key="13">
    <source>
        <dbReference type="Google" id="ProtNLM"/>
    </source>
</evidence>
<evidence type="ECO:0000259" key="8">
    <source>
        <dbReference type="PROSITE" id="PS50280"/>
    </source>
</evidence>
<dbReference type="OrthoDB" id="616263at2759"/>
<keyword evidence="4" id="KW-0808">Transferase</keyword>
<evidence type="ECO:0000256" key="4">
    <source>
        <dbReference type="ARBA" id="ARBA00022679"/>
    </source>
</evidence>
<dbReference type="PROSITE" id="PS50280">
    <property type="entry name" value="SET"/>
    <property type="match status" value="1"/>
</dbReference>
<keyword evidence="2" id="KW-0158">Chromosome</keyword>
<keyword evidence="12" id="KW-1185">Reference proteome</keyword>
<protein>
    <recommendedName>
        <fullName evidence="13">Histone-lysine N-methyltransferase SETMAR</fullName>
    </recommendedName>
</protein>
<dbReference type="Pfam" id="PF05033">
    <property type="entry name" value="Pre-SET"/>
    <property type="match status" value="1"/>
</dbReference>
<accession>A0A913WW37</accession>
<reference evidence="11" key="1">
    <citation type="submission" date="2022-11" db="UniProtKB">
        <authorList>
            <consortium name="EnsemblMetazoa"/>
        </authorList>
    </citation>
    <scope>IDENTIFICATION</scope>
</reference>
<keyword evidence="5" id="KW-0949">S-adenosyl-L-methionine</keyword>
<dbReference type="InterPro" id="IPR046341">
    <property type="entry name" value="SET_dom_sf"/>
</dbReference>
<evidence type="ECO:0000256" key="1">
    <source>
        <dbReference type="ARBA" id="ARBA00004286"/>
    </source>
</evidence>
<dbReference type="SMART" id="SM00468">
    <property type="entry name" value="PreSET"/>
    <property type="match status" value="1"/>
</dbReference>